<sequence length="98" mass="10751">MAVCFDGGDGGVALLRLAPPFGILSLLLTLTSPRGAPLGLPIQPKRILYILILPGLFTFVTLPCLKVLSQPRSALFRLFLPDLFRLFLSMVQQKITRS</sequence>
<name>A0AAD8JPS2_TARER</name>
<keyword evidence="3" id="KW-1185">Reference proteome</keyword>
<dbReference type="AlphaFoldDB" id="A0AAD8JPS2"/>
<keyword evidence="1" id="KW-0812">Transmembrane</keyword>
<accession>A0AAD8JPS2</accession>
<dbReference type="Proteomes" id="UP001229421">
    <property type="component" value="Unassembled WGS sequence"/>
</dbReference>
<keyword evidence="1" id="KW-0472">Membrane</keyword>
<keyword evidence="1" id="KW-1133">Transmembrane helix</keyword>
<feature type="transmembrane region" description="Helical" evidence="1">
    <location>
        <begin position="17"/>
        <end position="36"/>
    </location>
</feature>
<dbReference type="EMBL" id="JAUHHV010000011">
    <property type="protein sequence ID" value="KAK1407556.1"/>
    <property type="molecule type" value="Genomic_DNA"/>
</dbReference>
<protein>
    <submittedName>
        <fullName evidence="2">Uncharacterized protein</fullName>
    </submittedName>
</protein>
<evidence type="ECO:0000256" key="1">
    <source>
        <dbReference type="SAM" id="Phobius"/>
    </source>
</evidence>
<reference evidence="2" key="1">
    <citation type="journal article" date="2023" name="bioRxiv">
        <title>Improved chromosome-level genome assembly for marigold (Tagetes erecta).</title>
        <authorList>
            <person name="Jiang F."/>
            <person name="Yuan L."/>
            <person name="Wang S."/>
            <person name="Wang H."/>
            <person name="Xu D."/>
            <person name="Wang A."/>
            <person name="Fan W."/>
        </authorList>
    </citation>
    <scope>NUCLEOTIDE SEQUENCE</scope>
    <source>
        <strain evidence="2">WSJ</strain>
        <tissue evidence="2">Leaf</tissue>
    </source>
</reference>
<evidence type="ECO:0000313" key="3">
    <source>
        <dbReference type="Proteomes" id="UP001229421"/>
    </source>
</evidence>
<comment type="caution">
    <text evidence="2">The sequence shown here is derived from an EMBL/GenBank/DDBJ whole genome shotgun (WGS) entry which is preliminary data.</text>
</comment>
<proteinExistence type="predicted"/>
<organism evidence="2 3">
    <name type="scientific">Tagetes erecta</name>
    <name type="common">African marigold</name>
    <dbReference type="NCBI Taxonomy" id="13708"/>
    <lineage>
        <taxon>Eukaryota</taxon>
        <taxon>Viridiplantae</taxon>
        <taxon>Streptophyta</taxon>
        <taxon>Embryophyta</taxon>
        <taxon>Tracheophyta</taxon>
        <taxon>Spermatophyta</taxon>
        <taxon>Magnoliopsida</taxon>
        <taxon>eudicotyledons</taxon>
        <taxon>Gunneridae</taxon>
        <taxon>Pentapetalae</taxon>
        <taxon>asterids</taxon>
        <taxon>campanulids</taxon>
        <taxon>Asterales</taxon>
        <taxon>Asteraceae</taxon>
        <taxon>Asteroideae</taxon>
        <taxon>Heliantheae alliance</taxon>
        <taxon>Tageteae</taxon>
        <taxon>Tagetes</taxon>
    </lineage>
</organism>
<feature type="transmembrane region" description="Helical" evidence="1">
    <location>
        <begin position="48"/>
        <end position="68"/>
    </location>
</feature>
<gene>
    <name evidence="2" type="ORF">QVD17_39175</name>
</gene>
<evidence type="ECO:0000313" key="2">
    <source>
        <dbReference type="EMBL" id="KAK1407556.1"/>
    </source>
</evidence>